<feature type="compositionally biased region" description="Basic and acidic residues" evidence="2">
    <location>
        <begin position="346"/>
        <end position="356"/>
    </location>
</feature>
<dbReference type="PANTHER" id="PTHR47331:SF5">
    <property type="entry name" value="RIBONUCLEASE H"/>
    <property type="match status" value="1"/>
</dbReference>
<dbReference type="Pfam" id="PF05380">
    <property type="entry name" value="Peptidase_A17"/>
    <property type="match status" value="1"/>
</dbReference>
<dbReference type="InterPro" id="IPR036397">
    <property type="entry name" value="RNaseH_sf"/>
</dbReference>
<dbReference type="InterPro" id="IPR012337">
    <property type="entry name" value="RNaseH-like_sf"/>
</dbReference>
<gene>
    <name evidence="4" type="ORF">V9T40_001155</name>
</gene>
<feature type="coiled-coil region" evidence="1">
    <location>
        <begin position="57"/>
        <end position="84"/>
    </location>
</feature>
<feature type="compositionally biased region" description="Basic and acidic residues" evidence="2">
    <location>
        <begin position="319"/>
        <end position="337"/>
    </location>
</feature>
<dbReference type="Proteomes" id="UP001367676">
    <property type="component" value="Unassembled WGS sequence"/>
</dbReference>
<dbReference type="GO" id="GO:0003676">
    <property type="term" value="F:nucleic acid binding"/>
    <property type="evidence" value="ECO:0007669"/>
    <property type="project" value="InterPro"/>
</dbReference>
<dbReference type="PANTHER" id="PTHR47331">
    <property type="entry name" value="PHD-TYPE DOMAIN-CONTAINING PROTEIN"/>
    <property type="match status" value="1"/>
</dbReference>
<dbReference type="Gene3D" id="3.10.10.10">
    <property type="entry name" value="HIV Type 1 Reverse Transcriptase, subunit A, domain 1"/>
    <property type="match status" value="1"/>
</dbReference>
<dbReference type="SUPFAM" id="SSF53098">
    <property type="entry name" value="Ribonuclease H-like"/>
    <property type="match status" value="1"/>
</dbReference>
<keyword evidence="1" id="KW-0175">Coiled coil</keyword>
<dbReference type="InterPro" id="IPR021109">
    <property type="entry name" value="Peptidase_aspartic_dom_sf"/>
</dbReference>
<keyword evidence="5" id="KW-1185">Reference proteome</keyword>
<proteinExistence type="predicted"/>
<dbReference type="InterPro" id="IPR000477">
    <property type="entry name" value="RT_dom"/>
</dbReference>
<dbReference type="GO" id="GO:0015074">
    <property type="term" value="P:DNA integration"/>
    <property type="evidence" value="ECO:0007669"/>
    <property type="project" value="InterPro"/>
</dbReference>
<dbReference type="Pfam" id="PF00078">
    <property type="entry name" value="RVT_1"/>
    <property type="match status" value="1"/>
</dbReference>
<evidence type="ECO:0000259" key="3">
    <source>
        <dbReference type="PROSITE" id="PS50994"/>
    </source>
</evidence>
<dbReference type="Pfam" id="PF18701">
    <property type="entry name" value="DUF5641"/>
    <property type="match status" value="1"/>
</dbReference>
<evidence type="ECO:0000313" key="5">
    <source>
        <dbReference type="Proteomes" id="UP001367676"/>
    </source>
</evidence>
<dbReference type="InterPro" id="IPR001584">
    <property type="entry name" value="Integrase_cat-core"/>
</dbReference>
<dbReference type="Pfam" id="PF13650">
    <property type="entry name" value="Asp_protease_2"/>
    <property type="match status" value="1"/>
</dbReference>
<protein>
    <recommendedName>
        <fullName evidence="3">Integrase catalytic domain-containing protein</fullName>
    </recommendedName>
</protein>
<evidence type="ECO:0000256" key="1">
    <source>
        <dbReference type="SAM" id="Coils"/>
    </source>
</evidence>
<sequence length="2027" mass="231722">MEQATQDLQVTLDAALKYAKLDAPLVGRLRLYVKAINEDIALLDKEKPTSTTTDETKKAAASLIKEARARRREIEHQIEELASLVSSTANSSAATVDTPAAGAEAKPEKVNTGMKLPPIKIPTFKGDESKWQSFIDVFEQIVGQHKELSEIAKLTHLKAALEGKPRELVDDLPDDKNAYKTAVDLLKRTYGGKKKALMRLYQKLHDMQPATGERQSLRWTLAKITGIVKSLQGLEHDPDKNDYVSGLVLGKFPDDIVCKVIEDDDTILLSAALEKLDKLVTARENVHRTVILSASASNTKPNHSNQSNNHRQQQQNQHTQKERAPKAERETPAESERPASSSRGSRTRDRRSERFKPGEPRIRCAFCNASHWPDECDKYVDIESRRARLLDRCELCLKRAHPGERCRNPKECHYCQADDHNRAFCPKRFGAAKEEKVEKVALISGEAPAFTQEEPRSVRRRLPGGGRFLTFILQVYRRNSDQNVRVRAVVDTASSCTIITAPVAEKLGLERERIHARTFKLLGERALKKKTASVTEFNLRPPNGERLDVPAYVVDRILDDLPAADVAEFRALHSDLAQYHIPESGAGEQIDLLLGTDCLAHLLTLDRSVKINGGGQLLSTLYGWLIFAAESGVRRYKNEVTLATRSDTDLKRMWELEALGLKQIEAREVELEEGALRSFYKYVWFNGERYEVAWPWAEYPPPLSEHFGLALGRLRSLYRKLRKMRELLRQYHEIIRQQEADGIVEKVYGQRVPDGRVVHYIPHHPVIMPDKTTKVRIVFDGSAKGSAHERSLNELILKGTNWLSDVVTMLVRFRKNKLAVVADITKAFHQLAVREQDRDAVRFLWLKDPFKEPTMDNLQVYRFKRVAFGVVASPFLLSAVIHHHLQKESAEDAKRIGHHMYADNFMLSAPSGTNMPQIYRDTKGVFERMGMQLTKWATNDPVTRAAVKKGDEEPGARLAVLGLEWRTLVDTFSLRKPRNEDLRGAATKRKVLKQMAALFDPLGFAAPVIISARMFLRKLWHDGFTWDKPLDEKSSERWSELVRALQDAAEIELPRRIAELDVDAPEVQVQMHAFTDASQEAYAVVVYLRLVSGDSVAVGMVAAKNRLAPKGALSIPRLELLAMLVGSRFTKFLRTALDVEKPVETHIWCDSQCALAWVASQKLLPAAIEKQVREIRANEIHEFHYVPTKENPADVATRGATVSELRAQKWWDGPGWLRDEQLWPSATAERIEESRLNPTADEFVLATDGGDAADAAQPAPIRPPFFIDINKFSQLRILLRRTAYCIEALCRYYKRRLFGAKAPLDYGLALRIWIRWDQRQAQCRGVMPKLKDVSVYMGPDGIMRARSRMQHAALGEQSKEPILLVPGSYLTELIVVNAHEMNCHAGTSHTLAALRRAYWLPSGRRAVYGILSKKCFGCRAEKARSYAAPRMPPLPHFRVDDEQLPFAATGMDVFGPLKIRRIESGEKGKAWVLLFTCLRTRAIHLEPMWDMTTQEFLLSFRKFVARRNVPRDILTDNAPQFHVINGRFSAIWQTLEKDPATAEYFAERQIHWYFVPPHAPWSGGAYERLVGSTKLALERTYGDISFQQRQLDVILTEVEAMLNARPITYVDRELESPIITPALFLQARFTALPLDFSKLDASDAAQPVWAFWKSAEEKLNQFWKHWSRFYLAELRERRDSVAKKYREEHREPTVGEIVLVAEPERKRALWRKAVIERLQRSADGCVRTVQIKFANGTRALRPVVELVPLELTMELPEEAARPLNRQLTGIVQAEHEGVIQDRVSKSVRVLDAESYDEPVIVELGIRSAAKHEPKSNHQEREPAVSPKVRFKYPEFLPHPNTLWRHPIREKLERRDMINRRNHITIPEFYVGVEVVYDLYDPKLQKIEVLRLEKRLDDDLQYLRDAEPEYSTFPFDMEMEFLPEGAPVPVNPLQVKLKGRPYRIRHEIRPYKGVAPYETSRTRLLRMERSLKKKHPVKHDLMWQYRNTISEEEQREIYAEVCSELQETEIEKKKTSKRTGFVPPKKIA</sequence>
<dbReference type="InterPro" id="IPR043502">
    <property type="entry name" value="DNA/RNA_pol_sf"/>
</dbReference>
<comment type="caution">
    <text evidence="4">The sequence shown here is derived from an EMBL/GenBank/DDBJ whole genome shotgun (WGS) entry which is preliminary data.</text>
</comment>
<dbReference type="Gene3D" id="2.30.30.790">
    <property type="match status" value="1"/>
</dbReference>
<dbReference type="InterPro" id="IPR040676">
    <property type="entry name" value="DUF5641"/>
</dbReference>
<dbReference type="InterPro" id="IPR005312">
    <property type="entry name" value="DUF1759"/>
</dbReference>
<evidence type="ECO:0000313" key="4">
    <source>
        <dbReference type="EMBL" id="KAK7580526.1"/>
    </source>
</evidence>
<dbReference type="Gene3D" id="3.30.70.270">
    <property type="match status" value="1"/>
</dbReference>
<evidence type="ECO:0000256" key="2">
    <source>
        <dbReference type="SAM" id="MobiDB-lite"/>
    </source>
</evidence>
<dbReference type="GO" id="GO:0071897">
    <property type="term" value="P:DNA biosynthetic process"/>
    <property type="evidence" value="ECO:0007669"/>
    <property type="project" value="UniProtKB-ARBA"/>
</dbReference>
<dbReference type="SUPFAM" id="SSF56672">
    <property type="entry name" value="DNA/RNA polymerases"/>
    <property type="match status" value="1"/>
</dbReference>
<name>A0AAN9Y149_9HEMI</name>
<dbReference type="PROSITE" id="PS50994">
    <property type="entry name" value="INTEGRASE"/>
    <property type="match status" value="1"/>
</dbReference>
<feature type="compositionally biased region" description="Low complexity" evidence="2">
    <location>
        <begin position="302"/>
        <end position="318"/>
    </location>
</feature>
<dbReference type="InterPro" id="IPR008991">
    <property type="entry name" value="Translation_prot_SH3-like_sf"/>
</dbReference>
<dbReference type="InterPro" id="IPR043128">
    <property type="entry name" value="Rev_trsase/Diguanyl_cyclase"/>
</dbReference>
<feature type="region of interest" description="Disordered" evidence="2">
    <location>
        <begin position="293"/>
        <end position="356"/>
    </location>
</feature>
<dbReference type="EMBL" id="JBBCAQ010000034">
    <property type="protein sequence ID" value="KAK7580526.1"/>
    <property type="molecule type" value="Genomic_DNA"/>
</dbReference>
<accession>A0AAN9Y149</accession>
<dbReference type="InterPro" id="IPR008042">
    <property type="entry name" value="Retrotrans_Pao"/>
</dbReference>
<dbReference type="Gene3D" id="2.40.70.10">
    <property type="entry name" value="Acid Proteases"/>
    <property type="match status" value="1"/>
</dbReference>
<dbReference type="GO" id="GO:0042575">
    <property type="term" value="C:DNA polymerase complex"/>
    <property type="evidence" value="ECO:0007669"/>
    <property type="project" value="UniProtKB-ARBA"/>
</dbReference>
<dbReference type="SUPFAM" id="SSF50104">
    <property type="entry name" value="Translation proteins SH3-like domain"/>
    <property type="match status" value="1"/>
</dbReference>
<dbReference type="Gene3D" id="3.30.420.10">
    <property type="entry name" value="Ribonuclease H-like superfamily/Ribonuclease H"/>
    <property type="match status" value="1"/>
</dbReference>
<feature type="domain" description="Integrase catalytic" evidence="3">
    <location>
        <begin position="1441"/>
        <end position="1629"/>
    </location>
</feature>
<reference evidence="4 5" key="1">
    <citation type="submission" date="2024-03" db="EMBL/GenBank/DDBJ databases">
        <title>Adaptation during the transition from Ophiocordyceps entomopathogen to insect associate is accompanied by gene loss and intensified selection.</title>
        <authorList>
            <person name="Ward C.M."/>
            <person name="Onetto C.A."/>
            <person name="Borneman A.R."/>
        </authorList>
    </citation>
    <scope>NUCLEOTIDE SEQUENCE [LARGE SCALE GENOMIC DNA]</scope>
    <source>
        <strain evidence="4">AWRI1</strain>
        <tissue evidence="4">Single Adult Female</tissue>
    </source>
</reference>
<dbReference type="Pfam" id="PF03564">
    <property type="entry name" value="DUF1759"/>
    <property type="match status" value="1"/>
</dbReference>
<dbReference type="InterPro" id="IPR038657">
    <property type="entry name" value="Ribosomal_bL19_sf"/>
</dbReference>
<organism evidence="4 5">
    <name type="scientific">Parthenolecanium corni</name>
    <dbReference type="NCBI Taxonomy" id="536013"/>
    <lineage>
        <taxon>Eukaryota</taxon>
        <taxon>Metazoa</taxon>
        <taxon>Ecdysozoa</taxon>
        <taxon>Arthropoda</taxon>
        <taxon>Hexapoda</taxon>
        <taxon>Insecta</taxon>
        <taxon>Pterygota</taxon>
        <taxon>Neoptera</taxon>
        <taxon>Paraneoptera</taxon>
        <taxon>Hemiptera</taxon>
        <taxon>Sternorrhyncha</taxon>
        <taxon>Coccoidea</taxon>
        <taxon>Coccidae</taxon>
        <taxon>Parthenolecanium</taxon>
    </lineage>
</organism>